<keyword evidence="2" id="KW-1185">Reference proteome</keyword>
<gene>
    <name evidence="1" type="ORF">HME9304_01929</name>
</gene>
<sequence length="54" mass="6770">MLIFQELFVSSYKEQISRCNYVVEYIDVCFQLTDRQIWMKYTNIRQRDFYFLLA</sequence>
<dbReference type="KEGG" id="spon:HME9304_01929"/>
<dbReference type="Proteomes" id="UP000248536">
    <property type="component" value="Chromosome"/>
</dbReference>
<organism evidence="1 2">
    <name type="scientific">Flagellimonas maritima</name>
    <dbReference type="NCBI Taxonomy" id="1383885"/>
    <lineage>
        <taxon>Bacteria</taxon>
        <taxon>Pseudomonadati</taxon>
        <taxon>Bacteroidota</taxon>
        <taxon>Flavobacteriia</taxon>
        <taxon>Flavobacteriales</taxon>
        <taxon>Flavobacteriaceae</taxon>
        <taxon>Flagellimonas</taxon>
    </lineage>
</organism>
<proteinExistence type="predicted"/>
<evidence type="ECO:0000313" key="1">
    <source>
        <dbReference type="EMBL" id="AWX44923.1"/>
    </source>
</evidence>
<dbReference type="EMBL" id="CP030104">
    <property type="protein sequence ID" value="AWX44923.1"/>
    <property type="molecule type" value="Genomic_DNA"/>
</dbReference>
<evidence type="ECO:0000313" key="2">
    <source>
        <dbReference type="Proteomes" id="UP000248536"/>
    </source>
</evidence>
<protein>
    <submittedName>
        <fullName evidence="1">Uncharacterized protein</fullName>
    </submittedName>
</protein>
<reference evidence="1 2" key="1">
    <citation type="submission" date="2018-06" db="EMBL/GenBank/DDBJ databases">
        <title>Spongiibacterium sp. HME9304 Genome sequencing and assembly.</title>
        <authorList>
            <person name="Kang H."/>
            <person name="Kim H."/>
            <person name="Joh K."/>
        </authorList>
    </citation>
    <scope>NUCLEOTIDE SEQUENCE [LARGE SCALE GENOMIC DNA]</scope>
    <source>
        <strain evidence="1 2">HME9304</strain>
    </source>
</reference>
<dbReference type="AlphaFoldDB" id="A0A2Z4LSX3"/>
<accession>A0A2Z4LSX3</accession>
<name>A0A2Z4LSX3_9FLAO</name>